<protein>
    <recommendedName>
        <fullName evidence="4">ABC-2 family transporter protein</fullName>
    </recommendedName>
</protein>
<feature type="transmembrane region" description="Helical" evidence="1">
    <location>
        <begin position="62"/>
        <end position="83"/>
    </location>
</feature>
<sequence length="276" mass="29333">MSKLVSLLRSDLHRTVRSRWPWAVLAFIALATLGSAVLTIWWPLDPGVVYDGLTGRSGALRLAGRGTNIELVVMLAPFLAAYLSTADSDTGFDRTLLSSLRGRVVYFVEKCLFVALLAGMVLLAYLLFSGMGVLVTMRPVVNVEPLWQVVAWAGDAWLIGCAYALVALLVGQLTRSRALALSVAFLLLSSALEQGFFTFLLLVSDVLGLGWDSALEAAFAWMPYVSLASVQQGAAAMLAVDSTGVAPALRALVVCVPLCLGLTSIAAVAGSRRDLA</sequence>
<evidence type="ECO:0000256" key="1">
    <source>
        <dbReference type="SAM" id="Phobius"/>
    </source>
</evidence>
<dbReference type="AlphaFoldDB" id="A0A9D2EZ88"/>
<feature type="transmembrane region" description="Helical" evidence="1">
    <location>
        <begin position="104"/>
        <end position="129"/>
    </location>
</feature>
<keyword evidence="1" id="KW-0812">Transmembrane</keyword>
<reference evidence="2" key="1">
    <citation type="journal article" date="2021" name="PeerJ">
        <title>Extensive microbial diversity within the chicken gut microbiome revealed by metagenomics and culture.</title>
        <authorList>
            <person name="Gilroy R."/>
            <person name="Ravi A."/>
            <person name="Getino M."/>
            <person name="Pursley I."/>
            <person name="Horton D.L."/>
            <person name="Alikhan N.F."/>
            <person name="Baker D."/>
            <person name="Gharbi K."/>
            <person name="Hall N."/>
            <person name="Watson M."/>
            <person name="Adriaenssens E.M."/>
            <person name="Foster-Nyarko E."/>
            <person name="Jarju S."/>
            <person name="Secka A."/>
            <person name="Antonio M."/>
            <person name="Oren A."/>
            <person name="Chaudhuri R.R."/>
            <person name="La Ragione R."/>
            <person name="Hildebrand F."/>
            <person name="Pallen M.J."/>
        </authorList>
    </citation>
    <scope>NUCLEOTIDE SEQUENCE</scope>
    <source>
        <strain evidence="2">ChiHjej12B11-14209</strain>
    </source>
</reference>
<reference evidence="2" key="2">
    <citation type="submission" date="2021-04" db="EMBL/GenBank/DDBJ databases">
        <authorList>
            <person name="Gilroy R."/>
        </authorList>
    </citation>
    <scope>NUCLEOTIDE SEQUENCE</scope>
    <source>
        <strain evidence="2">ChiHjej12B11-14209</strain>
    </source>
</reference>
<feature type="transmembrane region" description="Helical" evidence="1">
    <location>
        <begin position="149"/>
        <end position="171"/>
    </location>
</feature>
<keyword evidence="1" id="KW-0472">Membrane</keyword>
<evidence type="ECO:0008006" key="4">
    <source>
        <dbReference type="Google" id="ProtNLM"/>
    </source>
</evidence>
<feature type="transmembrane region" description="Helical" evidence="1">
    <location>
        <begin position="178"/>
        <end position="203"/>
    </location>
</feature>
<comment type="caution">
    <text evidence="2">The sequence shown here is derived from an EMBL/GenBank/DDBJ whole genome shotgun (WGS) entry which is preliminary data.</text>
</comment>
<dbReference type="EMBL" id="DXBM01000050">
    <property type="protein sequence ID" value="HIZ46589.1"/>
    <property type="molecule type" value="Genomic_DNA"/>
</dbReference>
<proteinExistence type="predicted"/>
<name>A0A9D2EZ88_9ACTN</name>
<evidence type="ECO:0000313" key="2">
    <source>
        <dbReference type="EMBL" id="HIZ46589.1"/>
    </source>
</evidence>
<feature type="transmembrane region" description="Helical" evidence="1">
    <location>
        <begin position="248"/>
        <end position="270"/>
    </location>
</feature>
<accession>A0A9D2EZ88</accession>
<organism evidence="2 3">
    <name type="scientific">Candidatus Olsenella pullistercoris</name>
    <dbReference type="NCBI Taxonomy" id="2838712"/>
    <lineage>
        <taxon>Bacteria</taxon>
        <taxon>Bacillati</taxon>
        <taxon>Actinomycetota</taxon>
        <taxon>Coriobacteriia</taxon>
        <taxon>Coriobacteriales</taxon>
        <taxon>Atopobiaceae</taxon>
        <taxon>Olsenella</taxon>
    </lineage>
</organism>
<keyword evidence="1" id="KW-1133">Transmembrane helix</keyword>
<gene>
    <name evidence="2" type="ORF">IAA19_06170</name>
</gene>
<dbReference type="Proteomes" id="UP000824062">
    <property type="component" value="Unassembled WGS sequence"/>
</dbReference>
<evidence type="ECO:0000313" key="3">
    <source>
        <dbReference type="Proteomes" id="UP000824062"/>
    </source>
</evidence>
<feature type="transmembrane region" description="Helical" evidence="1">
    <location>
        <begin position="20"/>
        <end position="42"/>
    </location>
</feature>